<dbReference type="InterPro" id="IPR013515">
    <property type="entry name" value="Phytochrome_cen-reg"/>
</dbReference>
<dbReference type="RefSeq" id="WP_070123292.1">
    <property type="nucleotide sequence ID" value="NZ_MDHN01000003.1"/>
</dbReference>
<dbReference type="SMART" id="SM00911">
    <property type="entry name" value="HWE_HK"/>
    <property type="match status" value="1"/>
</dbReference>
<dbReference type="SMART" id="SM00448">
    <property type="entry name" value="REC"/>
    <property type="match status" value="1"/>
</dbReference>
<keyword evidence="16" id="KW-1185">Reference proteome</keyword>
<dbReference type="AlphaFoldDB" id="A0A1E7ZGN1"/>
<evidence type="ECO:0000256" key="4">
    <source>
        <dbReference type="ARBA" id="ARBA00022553"/>
    </source>
</evidence>
<dbReference type="STRING" id="1656094.BFC18_02120"/>
<dbReference type="InterPro" id="IPR035965">
    <property type="entry name" value="PAS-like_dom_sf"/>
</dbReference>
<gene>
    <name evidence="15" type="ORF">BFC18_02120</name>
</gene>
<dbReference type="InterPro" id="IPR029016">
    <property type="entry name" value="GAF-like_dom_sf"/>
</dbReference>
<keyword evidence="8" id="KW-0418">Kinase</keyword>
<feature type="domain" description="Response regulatory" evidence="14">
    <location>
        <begin position="740"/>
        <end position="851"/>
    </location>
</feature>
<dbReference type="GO" id="GO:0006355">
    <property type="term" value="P:regulation of DNA-templated transcription"/>
    <property type="evidence" value="ECO:0007669"/>
    <property type="project" value="InterPro"/>
</dbReference>
<dbReference type="GO" id="GO:0009881">
    <property type="term" value="F:photoreceptor activity"/>
    <property type="evidence" value="ECO:0007669"/>
    <property type="project" value="UniProtKB-KW"/>
</dbReference>
<evidence type="ECO:0000256" key="2">
    <source>
        <dbReference type="ARBA" id="ARBA00012438"/>
    </source>
</evidence>
<proteinExistence type="predicted"/>
<keyword evidence="6" id="KW-0808">Transferase</keyword>
<keyword evidence="3" id="KW-0600">Photoreceptor protein</keyword>
<feature type="modified residue" description="4-aspartylphosphate" evidence="12">
    <location>
        <position position="790"/>
    </location>
</feature>
<dbReference type="InterPro" id="IPR001789">
    <property type="entry name" value="Sig_transdc_resp-reg_receiver"/>
</dbReference>
<evidence type="ECO:0000256" key="9">
    <source>
        <dbReference type="ARBA" id="ARBA00022840"/>
    </source>
</evidence>
<evidence type="ECO:0000256" key="8">
    <source>
        <dbReference type="ARBA" id="ARBA00022777"/>
    </source>
</evidence>
<dbReference type="InterPro" id="IPR003018">
    <property type="entry name" value="GAF"/>
</dbReference>
<keyword evidence="11" id="KW-0675">Receptor</keyword>
<dbReference type="PANTHER" id="PTHR41523:SF7">
    <property type="entry name" value="HISTIDINE KINASE"/>
    <property type="match status" value="1"/>
</dbReference>
<evidence type="ECO:0000313" key="16">
    <source>
        <dbReference type="Proteomes" id="UP000175691"/>
    </source>
</evidence>
<keyword evidence="7" id="KW-0547">Nucleotide-binding</keyword>
<comment type="caution">
    <text evidence="15">The sequence shown here is derived from an EMBL/GenBank/DDBJ whole genome shotgun (WGS) entry which is preliminary data.</text>
</comment>
<dbReference type="EC" id="2.7.13.3" evidence="2"/>
<keyword evidence="10" id="KW-0157">Chromophore</keyword>
<keyword evidence="9" id="KW-0067">ATP-binding</keyword>
<dbReference type="InterPro" id="IPR036890">
    <property type="entry name" value="HATPase_C_sf"/>
</dbReference>
<reference evidence="15 16" key="1">
    <citation type="submission" date="2016-08" db="EMBL/GenBank/DDBJ databases">
        <authorList>
            <person name="Seilhamer J.J."/>
        </authorList>
    </citation>
    <scope>NUCLEOTIDE SEQUENCE [LARGE SCALE GENOMIC DNA]</scope>
    <source>
        <strain evidence="15 16">KCTC 42603</strain>
    </source>
</reference>
<dbReference type="InterPro" id="IPR013654">
    <property type="entry name" value="PAS_2"/>
</dbReference>
<dbReference type="Proteomes" id="UP000175691">
    <property type="component" value="Unassembled WGS sequence"/>
</dbReference>
<dbReference type="GO" id="GO:0005524">
    <property type="term" value="F:ATP binding"/>
    <property type="evidence" value="ECO:0007669"/>
    <property type="project" value="UniProtKB-KW"/>
</dbReference>
<keyword evidence="4 12" id="KW-0597">Phosphoprotein</keyword>
<accession>A0A1E7ZGN1</accession>
<evidence type="ECO:0000259" key="13">
    <source>
        <dbReference type="PROSITE" id="PS50046"/>
    </source>
</evidence>
<evidence type="ECO:0000256" key="10">
    <source>
        <dbReference type="ARBA" id="ARBA00022991"/>
    </source>
</evidence>
<evidence type="ECO:0000256" key="1">
    <source>
        <dbReference type="ARBA" id="ARBA00000085"/>
    </source>
</evidence>
<evidence type="ECO:0000256" key="11">
    <source>
        <dbReference type="ARBA" id="ARBA00023170"/>
    </source>
</evidence>
<protein>
    <recommendedName>
        <fullName evidence="2">histidine kinase</fullName>
        <ecNumber evidence="2">2.7.13.3</ecNumber>
    </recommendedName>
</protein>
<comment type="catalytic activity">
    <reaction evidence="1">
        <text>ATP + protein L-histidine = ADP + protein N-phospho-L-histidine.</text>
        <dbReference type="EC" id="2.7.13.3"/>
    </reaction>
</comment>
<dbReference type="Pfam" id="PF08446">
    <property type="entry name" value="PAS_2"/>
    <property type="match status" value="1"/>
</dbReference>
<evidence type="ECO:0000256" key="3">
    <source>
        <dbReference type="ARBA" id="ARBA00022543"/>
    </source>
</evidence>
<dbReference type="Gene3D" id="3.30.450.20">
    <property type="entry name" value="PAS domain"/>
    <property type="match status" value="1"/>
</dbReference>
<dbReference type="OrthoDB" id="9808408at2"/>
<dbReference type="Gene3D" id="3.30.565.10">
    <property type="entry name" value="Histidine kinase-like ATPase, C-terminal domain"/>
    <property type="match status" value="1"/>
</dbReference>
<dbReference type="Gene3D" id="3.30.450.40">
    <property type="match status" value="1"/>
</dbReference>
<dbReference type="SUPFAM" id="SSF52172">
    <property type="entry name" value="CheY-like"/>
    <property type="match status" value="1"/>
</dbReference>
<dbReference type="InterPro" id="IPR043150">
    <property type="entry name" value="Phytochrome_PHY_sf"/>
</dbReference>
<dbReference type="EMBL" id="MDHN01000003">
    <property type="protein sequence ID" value="OFC72668.1"/>
    <property type="molecule type" value="Genomic_DNA"/>
</dbReference>
<dbReference type="PROSITE" id="PS50110">
    <property type="entry name" value="RESPONSE_REGULATORY"/>
    <property type="match status" value="1"/>
</dbReference>
<dbReference type="GO" id="GO:0000160">
    <property type="term" value="P:phosphorelay signal transduction system"/>
    <property type="evidence" value="ECO:0007669"/>
    <property type="project" value="InterPro"/>
</dbReference>
<dbReference type="PROSITE" id="PS50046">
    <property type="entry name" value="PHYTOCHROME_2"/>
    <property type="match status" value="1"/>
</dbReference>
<dbReference type="SUPFAM" id="SSF55785">
    <property type="entry name" value="PYP-like sensor domain (PAS domain)"/>
    <property type="match status" value="1"/>
</dbReference>
<sequence>MNNSTYLNEDVDLTNCDREPIHLLGNIQSFGCFIAMRADWLVAFCSENVEAYLGKSVDEVIGEPLKTWFDRTTVHHIRSALQSAMITGRNERLFDEKVISTGMPVDISVHHNGQYIIVEFEEIKAERAKDEQFVRSLLTQFYRAKDSNDLIEQVTQQLQLITGYDRVMMYRFLPDGSGEVVAESKNFQLEPFVGLRYPASDIPKQARALYVKNLLRVIADVDDEVVPILPKVPSLDRQIDLSFSTLRAVSPIHIEYLKNMGVQASMSVSIIVKGKLWGLFACHHYKPKVPSYFQRTELELFAEVFALELSSKLMAENELERDRVRHVHNRIMSTMSTSESLVDSVAAQFRVIRDLVSCHGIAVIVDGEVRSEGLCLNADMLKKLSRSLNALAPSEVAAIDTLAVFLPGYVTEDHNVAGVLAVPVSKSPRDYLLFFREPQTRTVNWAGNPEKPVSLGPNGSRLLPRTSFEIWQQTHTDSCAQWQEQVITDAESLRVTLLEVMIRHVQEREAIRQQASQKHEILISELNHRVRNILNLVNAIVVQTEQSGRSLGDFVEVLTGRLVALASAHDQLTASEWSEVSFRKLLETEIQAYINLDNNIELDGEDVLISPYAATPLVLVIHEMFTNAAKYGALSASGEKGCVRISWSLNRGPDLVITWCESGGPPVSPPAHESFGMTMIRSVIPHELEGDVDINFHPAGVSATLMIPNRYLVVNTQSVDEQLNNQPSEDNQTLSSLPESALVVEDSLVIALDMQKKLKSIGIPNVCVSGSTDAARRIVAGRQIGLAVMDIHLGKETSFELIRELLQQHVPLMIVSGYGEDIVIPDDLVSVPVLTKPIADQDLKFTLAQLLNDQIDN</sequence>
<dbReference type="SMART" id="SM00065">
    <property type="entry name" value="GAF"/>
    <property type="match status" value="1"/>
</dbReference>
<evidence type="ECO:0000256" key="5">
    <source>
        <dbReference type="ARBA" id="ARBA00022606"/>
    </source>
</evidence>
<dbReference type="Gene3D" id="3.30.450.270">
    <property type="match status" value="1"/>
</dbReference>
<dbReference type="Gene3D" id="3.40.50.2300">
    <property type="match status" value="1"/>
</dbReference>
<evidence type="ECO:0000256" key="7">
    <source>
        <dbReference type="ARBA" id="ARBA00022741"/>
    </source>
</evidence>
<dbReference type="Pfam" id="PF01590">
    <property type="entry name" value="GAF"/>
    <property type="match status" value="1"/>
</dbReference>
<dbReference type="PANTHER" id="PTHR41523">
    <property type="entry name" value="TWO-COMPONENT SYSTEM SENSOR PROTEIN"/>
    <property type="match status" value="1"/>
</dbReference>
<dbReference type="GO" id="GO:0004673">
    <property type="term" value="F:protein histidine kinase activity"/>
    <property type="evidence" value="ECO:0007669"/>
    <property type="project" value="UniProtKB-EC"/>
</dbReference>
<dbReference type="InterPro" id="IPR016132">
    <property type="entry name" value="Phyto_chromo_attachment"/>
</dbReference>
<evidence type="ECO:0000313" key="15">
    <source>
        <dbReference type="EMBL" id="OFC72668.1"/>
    </source>
</evidence>
<organism evidence="15 16">
    <name type="scientific">Alteromonas confluentis</name>
    <dbReference type="NCBI Taxonomy" id="1656094"/>
    <lineage>
        <taxon>Bacteria</taxon>
        <taxon>Pseudomonadati</taxon>
        <taxon>Pseudomonadota</taxon>
        <taxon>Gammaproteobacteria</taxon>
        <taxon>Alteromonadales</taxon>
        <taxon>Alteromonadaceae</taxon>
        <taxon>Alteromonas/Salinimonas group</taxon>
        <taxon>Alteromonas</taxon>
    </lineage>
</organism>
<dbReference type="Pfam" id="PF00360">
    <property type="entry name" value="PHY"/>
    <property type="match status" value="1"/>
</dbReference>
<name>A0A1E7ZGN1_9ALTE</name>
<dbReference type="Pfam" id="PF07536">
    <property type="entry name" value="HWE_HK"/>
    <property type="match status" value="1"/>
</dbReference>
<dbReference type="InterPro" id="IPR011102">
    <property type="entry name" value="Sig_transdc_His_kinase_HWE"/>
</dbReference>
<dbReference type="SUPFAM" id="SSF55781">
    <property type="entry name" value="GAF domain-like"/>
    <property type="match status" value="2"/>
</dbReference>
<dbReference type="PRINTS" id="PR01033">
    <property type="entry name" value="PHYTOCHROME"/>
</dbReference>
<evidence type="ECO:0000256" key="12">
    <source>
        <dbReference type="PROSITE-ProRule" id="PRU00169"/>
    </source>
</evidence>
<keyword evidence="5" id="KW-0716">Sensory transduction</keyword>
<dbReference type="InterPro" id="IPR001294">
    <property type="entry name" value="Phytochrome"/>
</dbReference>
<evidence type="ECO:0000259" key="14">
    <source>
        <dbReference type="PROSITE" id="PS50110"/>
    </source>
</evidence>
<evidence type="ECO:0000256" key="6">
    <source>
        <dbReference type="ARBA" id="ARBA00022679"/>
    </source>
</evidence>
<dbReference type="InterPro" id="IPR011006">
    <property type="entry name" value="CheY-like_superfamily"/>
</dbReference>
<dbReference type="GO" id="GO:0009584">
    <property type="term" value="P:detection of visible light"/>
    <property type="evidence" value="ECO:0007669"/>
    <property type="project" value="InterPro"/>
</dbReference>
<feature type="domain" description="Phytochrome chromophore attachment site" evidence="13">
    <location>
        <begin position="146"/>
        <end position="307"/>
    </location>
</feature>